<dbReference type="PANTHER" id="PTHR37957">
    <property type="entry name" value="BLR7070 PROTEIN"/>
    <property type="match status" value="1"/>
</dbReference>
<keyword evidence="1" id="KW-0732">Signal</keyword>
<gene>
    <name evidence="3" type="ORF">CAN33_0054685</name>
</gene>
<dbReference type="eggNOG" id="ENOG502QPYR">
    <property type="taxonomic scope" value="Eukaryota"/>
</dbReference>
<evidence type="ECO:0000256" key="1">
    <source>
        <dbReference type="SAM" id="SignalP"/>
    </source>
</evidence>
<evidence type="ECO:0000313" key="4">
    <source>
        <dbReference type="Proteomes" id="UP000197666"/>
    </source>
</evidence>
<reference evidence="4" key="1">
    <citation type="submission" date="2018-10" db="EMBL/GenBank/DDBJ databases">
        <title>FDA dAtabase for Regulatory Grade micrObial Sequences (FDA-ARGOS): Supporting development and validation of Infectious Disease Dx tests.</title>
        <authorList>
            <person name="Kerrigan L."/>
            <person name="Tallon L."/>
            <person name="Sadzewicz L."/>
            <person name="Sengamalay N."/>
            <person name="Ott S."/>
            <person name="Godinez A."/>
            <person name="Nagaraj S."/>
            <person name="Vavikolanu K."/>
            <person name="Nadendla S."/>
            <person name="George J."/>
            <person name="Sichtig H."/>
        </authorList>
    </citation>
    <scope>NUCLEOTIDE SEQUENCE [LARGE SCALE GENOMIC DNA]</scope>
    <source>
        <strain evidence="4">FDAARGOS_311</strain>
    </source>
</reference>
<dbReference type="VEuPathDB" id="FungiDB:ATCC64974_71120"/>
<dbReference type="AlphaFoldDB" id="A0A254UCL9"/>
<feature type="chain" id="PRO_5015076406" description="Phytase-like domain-containing protein" evidence="1">
    <location>
        <begin position="17"/>
        <end position="531"/>
    </location>
</feature>
<sequence>MRVHSLLPMLPSAVAALPSSSFASFSNIVNQTTCGSTTYSYTGLEGYGFVPSNATDKYGDTMGGFGSSAAFDLSTWQRTSPNTYTGIIYCLPDRGWNTNGTLNFQPRIHTLNLTLQLSPNASATHPSPPNIHLHYLDTLLLTGPDNAPLTGLDAITTTTNTTTTTTKYPNFPPLPIATYPGDGFGGPGPGGHRIPLDAEGLALPAHDPAHIWVSDEYGPYVYKFDKRTGRMVYAIQPPQAYLPRRNNTLSFSADSPPIYDAELVPIPEDPSTGRDNNQGFEGLTISSDGKKLYTLLQSALNQEGGLKKKYRDQARLLQYDISNSSGVDAVYEAEYVVTLPKYYNPEKGHDIVAAQSEIHLLPTGDFLVLARDSGFGHGQSDSLSVYRHADIFHISTNTTTDLKNLRGVDAPNGTIASDKGILHDGITSAEYCPFLDYNVPGQLAKFGLHNGGEQDEWLLNEKWESLALVPVNPDTEDSSTNSGGEKEYFLFSISDNDFITQDGYMNFGRFRYADGSGYNLDNQVLAFRVRF</sequence>
<proteinExistence type="predicted"/>
<evidence type="ECO:0000259" key="2">
    <source>
        <dbReference type="Pfam" id="PF13449"/>
    </source>
</evidence>
<name>A0A254UCL9_ASPNG</name>
<dbReference type="EMBL" id="NKJJ02000008">
    <property type="protein sequence ID" value="TPR10081.1"/>
    <property type="molecule type" value="Genomic_DNA"/>
</dbReference>
<accession>A0A254UCL9</accession>
<organism evidence="3 4">
    <name type="scientific">Aspergillus niger</name>
    <dbReference type="NCBI Taxonomy" id="5061"/>
    <lineage>
        <taxon>Eukaryota</taxon>
        <taxon>Fungi</taxon>
        <taxon>Dikarya</taxon>
        <taxon>Ascomycota</taxon>
        <taxon>Pezizomycotina</taxon>
        <taxon>Eurotiomycetes</taxon>
        <taxon>Eurotiomycetidae</taxon>
        <taxon>Eurotiales</taxon>
        <taxon>Aspergillaceae</taxon>
        <taxon>Aspergillus</taxon>
        <taxon>Aspergillus subgen. Circumdati</taxon>
    </lineage>
</organism>
<dbReference type="Pfam" id="PF13449">
    <property type="entry name" value="Phytase-like"/>
    <property type="match status" value="1"/>
</dbReference>
<feature type="domain" description="Phytase-like" evidence="2">
    <location>
        <begin position="145"/>
        <end position="410"/>
    </location>
</feature>
<evidence type="ECO:0000313" key="3">
    <source>
        <dbReference type="EMBL" id="TPR10081.1"/>
    </source>
</evidence>
<dbReference type="Proteomes" id="UP000197666">
    <property type="component" value="Unassembled WGS sequence"/>
</dbReference>
<protein>
    <recommendedName>
        <fullName evidence="2">Phytase-like domain-containing protein</fullName>
    </recommendedName>
</protein>
<dbReference type="VEuPathDB" id="FungiDB:M747DRAFT_297299"/>
<comment type="caution">
    <text evidence="3">The sequence shown here is derived from an EMBL/GenBank/DDBJ whole genome shotgun (WGS) entry which is preliminary data.</text>
</comment>
<dbReference type="VEuPathDB" id="FungiDB:An16g02440"/>
<dbReference type="InterPro" id="IPR027372">
    <property type="entry name" value="Phytase-like_dom"/>
</dbReference>
<dbReference type="VEuPathDB" id="FungiDB:ASPNIDRAFT2_1185889"/>
<feature type="signal peptide" evidence="1">
    <location>
        <begin position="1"/>
        <end position="16"/>
    </location>
</feature>
<dbReference type="PANTHER" id="PTHR37957:SF1">
    <property type="entry name" value="PHYTASE-LIKE DOMAIN-CONTAINING PROTEIN"/>
    <property type="match status" value="1"/>
</dbReference>